<dbReference type="PANTHER" id="PTHR11895:SF176">
    <property type="entry name" value="AMIDASE AMID-RELATED"/>
    <property type="match status" value="1"/>
</dbReference>
<comment type="caution">
    <text evidence="2">The sequence shown here is derived from an EMBL/GenBank/DDBJ whole genome shotgun (WGS) entry which is preliminary data.</text>
</comment>
<evidence type="ECO:0000313" key="3">
    <source>
        <dbReference type="Proteomes" id="UP000191905"/>
    </source>
</evidence>
<dbReference type="GO" id="GO:0003824">
    <property type="term" value="F:catalytic activity"/>
    <property type="evidence" value="ECO:0007669"/>
    <property type="project" value="InterPro"/>
</dbReference>
<dbReference type="Pfam" id="PF01425">
    <property type="entry name" value="Amidase"/>
    <property type="match status" value="1"/>
</dbReference>
<proteinExistence type="predicted"/>
<protein>
    <recommendedName>
        <fullName evidence="1">Amidase domain-containing protein</fullName>
    </recommendedName>
</protein>
<keyword evidence="3" id="KW-1185">Reference proteome</keyword>
<dbReference type="Gene3D" id="3.90.1300.10">
    <property type="entry name" value="Amidase signature (AS) domain"/>
    <property type="match status" value="1"/>
</dbReference>
<reference evidence="2 3" key="1">
    <citation type="journal article" date="2016" name="Int. J. Syst. Evol. Microbiol.">
        <title>Pseudaminobacter manganicus sp. nov., isolated from sludge of a manganese mine.</title>
        <authorList>
            <person name="Li J."/>
            <person name="Huang J."/>
            <person name="Liao S."/>
            <person name="Wang G."/>
        </authorList>
    </citation>
    <scope>NUCLEOTIDE SEQUENCE [LARGE SCALE GENOMIC DNA]</scope>
    <source>
        <strain evidence="2 3">JH-7</strain>
    </source>
</reference>
<dbReference type="Proteomes" id="UP000191905">
    <property type="component" value="Unassembled WGS sequence"/>
</dbReference>
<evidence type="ECO:0000259" key="1">
    <source>
        <dbReference type="Pfam" id="PF01425"/>
    </source>
</evidence>
<dbReference type="PANTHER" id="PTHR11895">
    <property type="entry name" value="TRANSAMIDASE"/>
    <property type="match status" value="1"/>
</dbReference>
<dbReference type="AlphaFoldDB" id="A0A1V8RKP1"/>
<accession>A0A1V8RKP1</accession>
<dbReference type="RefSeq" id="WP_158083550.1">
    <property type="nucleotide sequence ID" value="NZ_MDET01000056.1"/>
</dbReference>
<dbReference type="STRING" id="1873176.BFN67_06870"/>
<dbReference type="InterPro" id="IPR036928">
    <property type="entry name" value="AS_sf"/>
</dbReference>
<gene>
    <name evidence="2" type="ORF">BFN67_06870</name>
</gene>
<dbReference type="SUPFAM" id="SSF75304">
    <property type="entry name" value="Amidase signature (AS) enzymes"/>
    <property type="match status" value="1"/>
</dbReference>
<name>A0A1V8RKP1_9HYPH</name>
<dbReference type="EMBL" id="MDET01000056">
    <property type="protein sequence ID" value="OQM73778.1"/>
    <property type="molecule type" value="Genomic_DNA"/>
</dbReference>
<dbReference type="OrthoDB" id="9777859at2"/>
<dbReference type="InterPro" id="IPR000120">
    <property type="entry name" value="Amidase"/>
</dbReference>
<sequence length="471" mass="48804">MTDEDNFSAFATVAELGRALAAGKTSSVEIVCRALARVAAHDGELHAFVMTFPEQALAAAEAADRRRQEGAAKGLLDGIPFAAKDLLAVEGYPTMAGSRALDGKPAAVTAQVIRRLTDVGMVLLGKVQTVEFAFGSWGTNAVAGTPLNPYDRAVPRAPGGSSSGSGVAVAAGLVPAALGTDTTGSIRNPSGMCGVVGLKTTAGLVGRGGLLPLASTFDSIGPMVRSVEDAALMLAAMEGRDADDSATARMTPTFPLAGLDRGVAGMRLRIPAEADMASVAPGIRQRFQAALADLESLGATIDQRPMPQSTEAYMTHAGDILAAEAWRHIGRYVEAPGSVVDPAIRTRALKGKTIDGARYQELIETRRARQAEFARYMEGADAFLTPTAPITAPSLADLDEGTTTLGTYSRLVNLMDMAALSVPVGLVDGLPSGLQIVVRRFHDPLALAIGRALEVKRGGSLFDPPAGFAAP</sequence>
<feature type="domain" description="Amidase" evidence="1">
    <location>
        <begin position="29"/>
        <end position="445"/>
    </location>
</feature>
<evidence type="ECO:0000313" key="2">
    <source>
        <dbReference type="EMBL" id="OQM73778.1"/>
    </source>
</evidence>
<organism evidence="2 3">
    <name type="scientific">Manganibacter manganicus</name>
    <dbReference type="NCBI Taxonomy" id="1873176"/>
    <lineage>
        <taxon>Bacteria</taxon>
        <taxon>Pseudomonadati</taxon>
        <taxon>Pseudomonadota</taxon>
        <taxon>Alphaproteobacteria</taxon>
        <taxon>Hyphomicrobiales</taxon>
        <taxon>Phyllobacteriaceae</taxon>
        <taxon>Manganibacter</taxon>
    </lineage>
</organism>
<dbReference type="InterPro" id="IPR023631">
    <property type="entry name" value="Amidase_dom"/>
</dbReference>